<dbReference type="EMBL" id="CP003806">
    <property type="protein sequence ID" value="AGF48801.1"/>
    <property type="molecule type" value="Genomic_DNA"/>
</dbReference>
<dbReference type="InterPro" id="IPR018317">
    <property type="entry name" value="QueC"/>
</dbReference>
<feature type="binding site" evidence="11">
    <location>
        <position position="212"/>
    </location>
    <ligand>
        <name>Zn(2+)</name>
        <dbReference type="ChEBI" id="CHEBI:29105"/>
    </ligand>
</feature>
<comment type="pathway">
    <text evidence="1 11">Purine metabolism; 7-cyano-7-deazaguanine biosynthesis.</text>
</comment>
<dbReference type="GO" id="GO:0005524">
    <property type="term" value="F:ATP binding"/>
    <property type="evidence" value="ECO:0007669"/>
    <property type="project" value="UniProtKB-UniRule"/>
</dbReference>
<evidence type="ECO:0000313" key="12">
    <source>
        <dbReference type="EMBL" id="AGF48801.1"/>
    </source>
</evidence>
<dbReference type="AlphaFoldDB" id="M1LXM5"/>
<keyword evidence="2 11" id="KW-0436">Ligase</keyword>
<dbReference type="GO" id="GO:0008616">
    <property type="term" value="P:tRNA queuosine(34) biosynthetic process"/>
    <property type="evidence" value="ECO:0007669"/>
    <property type="project" value="UniProtKB-UniRule"/>
</dbReference>
<evidence type="ECO:0000313" key="13">
    <source>
        <dbReference type="Proteomes" id="UP000011658"/>
    </source>
</evidence>
<dbReference type="Gene3D" id="3.40.50.620">
    <property type="entry name" value="HUPs"/>
    <property type="match status" value="1"/>
</dbReference>
<evidence type="ECO:0000256" key="11">
    <source>
        <dbReference type="HAMAP-Rule" id="MF_01633"/>
    </source>
</evidence>
<feature type="binding site" evidence="11">
    <location>
        <position position="230"/>
    </location>
    <ligand>
        <name>Zn(2+)</name>
        <dbReference type="ChEBI" id="CHEBI:29105"/>
    </ligand>
</feature>
<evidence type="ECO:0000256" key="2">
    <source>
        <dbReference type="ARBA" id="ARBA00022598"/>
    </source>
</evidence>
<evidence type="ECO:0000256" key="10">
    <source>
        <dbReference type="ARBA" id="ARBA00047890"/>
    </source>
</evidence>
<dbReference type="RefSeq" id="WP_015389286.1">
    <property type="nucleotide sequence ID" value="NC_020284.1"/>
</dbReference>
<evidence type="ECO:0000256" key="6">
    <source>
        <dbReference type="ARBA" id="ARBA00022833"/>
    </source>
</evidence>
<sequence>MNVRFIDKMTNNSGKRREKALVLFSGGQDSTTCLFWALNNYEIVETLGFQYGQRHSIEMDCRLSILNIINFQKKTYCNGKLGNDHIIDLGFMSQLTENALTRKLDIKFSDRVPNTFVPGRNLLFLNTAAIVCYNMNIGTIIGGMSEVDFSGYPDCRDDTIKSQQVTLSLGLDRPINIETPLMWKNKSEIWQMAMDIGGNDLIKIIREYTHTCYIGCRDNLYDWGYGCGTCPACILRKTGWDTWINVKS</sequence>
<comment type="function">
    <text evidence="11">Catalyzes the ATP-dependent conversion of 7-carboxy-7-deazaguanine (CDG) to 7-cyano-7-deazaguanine (preQ(0)).</text>
</comment>
<comment type="cofactor">
    <cofactor evidence="11">
        <name>Zn(2+)</name>
        <dbReference type="ChEBI" id="CHEBI:29105"/>
    </cofactor>
    <text evidence="11">Binds 1 zinc ion per subunit.</text>
</comment>
<dbReference type="CDD" id="cd01995">
    <property type="entry name" value="QueC-like"/>
    <property type="match status" value="1"/>
</dbReference>
<evidence type="ECO:0000256" key="5">
    <source>
        <dbReference type="ARBA" id="ARBA00022785"/>
    </source>
</evidence>
<gene>
    <name evidence="11" type="primary">queC</name>
    <name evidence="12" type="ORF">ST1E_0325</name>
</gene>
<keyword evidence="7 11" id="KW-0067">ATP-binding</keyword>
<feature type="binding site" evidence="11">
    <location>
        <position position="233"/>
    </location>
    <ligand>
        <name>Zn(2+)</name>
        <dbReference type="ChEBI" id="CHEBI:29105"/>
    </ligand>
</feature>
<dbReference type="UniPathway" id="UPA00391"/>
<reference evidence="12 13" key="1">
    <citation type="journal article" date="2013" name="Genome Biol. Evol.">
        <title>Genome evolution and phylogenomic analysis of candidatus kinetoplastibacterium, the betaproteobacterial endosymbionts of strigomonas and angomonas.</title>
        <authorList>
            <person name="Alves J.M."/>
            <person name="Serrano M.G."/>
            <person name="Maia da Silva F."/>
            <person name="Voegtly L.J."/>
            <person name="Matveyev A.V."/>
            <person name="Teixeira M.M."/>
            <person name="Camargo E.P."/>
            <person name="Buck G.A."/>
        </authorList>
    </citation>
    <scope>NUCLEOTIDE SEQUENCE [LARGE SCALE GENOMIC DNA]</scope>
    <source>
        <strain evidence="12 13">TCC219</strain>
    </source>
</reference>
<comment type="catalytic activity">
    <reaction evidence="10 11">
        <text>7-carboxy-7-carbaguanine + NH4(+) + 2 ATP = 7-cyano-7-carbaguanine + 2 AMP + 2 diphosphate + 2 H(+)</text>
        <dbReference type="Rhea" id="RHEA:27982"/>
        <dbReference type="ChEBI" id="CHEBI:15378"/>
        <dbReference type="ChEBI" id="CHEBI:28938"/>
        <dbReference type="ChEBI" id="CHEBI:30616"/>
        <dbReference type="ChEBI" id="CHEBI:33019"/>
        <dbReference type="ChEBI" id="CHEBI:45075"/>
        <dbReference type="ChEBI" id="CHEBI:61036"/>
        <dbReference type="ChEBI" id="CHEBI:456215"/>
        <dbReference type="EC" id="6.3.4.20"/>
    </reaction>
</comment>
<dbReference type="KEGG" id="kga:ST1E_0325"/>
<feature type="binding site" evidence="11">
    <location>
        <position position="227"/>
    </location>
    <ligand>
        <name>Zn(2+)</name>
        <dbReference type="ChEBI" id="CHEBI:29105"/>
    </ligand>
</feature>
<evidence type="ECO:0000256" key="4">
    <source>
        <dbReference type="ARBA" id="ARBA00022741"/>
    </source>
</evidence>
<keyword evidence="4 11" id="KW-0547">Nucleotide-binding</keyword>
<keyword evidence="13" id="KW-1185">Reference proteome</keyword>
<dbReference type="SUPFAM" id="SSF52402">
    <property type="entry name" value="Adenine nucleotide alpha hydrolases-like"/>
    <property type="match status" value="1"/>
</dbReference>
<proteinExistence type="inferred from homology"/>
<dbReference type="HAMAP" id="MF_01633">
    <property type="entry name" value="QueC"/>
    <property type="match status" value="1"/>
</dbReference>
<keyword evidence="6 11" id="KW-0862">Zinc</keyword>
<dbReference type="PANTHER" id="PTHR42914:SF1">
    <property type="entry name" value="7-CYANO-7-DEAZAGUANINE SYNTHASE"/>
    <property type="match status" value="1"/>
</dbReference>
<keyword evidence="5 11" id="KW-0671">Queuosine biosynthesis</keyword>
<comment type="similarity">
    <text evidence="8 11">Belongs to the QueC family.</text>
</comment>
<name>M1LXM5_9PROT</name>
<dbReference type="STRING" id="1208921.ST1E_0325"/>
<dbReference type="PANTHER" id="PTHR42914">
    <property type="entry name" value="7-CYANO-7-DEAZAGUANINE SYNTHASE"/>
    <property type="match status" value="1"/>
</dbReference>
<evidence type="ECO:0000256" key="1">
    <source>
        <dbReference type="ARBA" id="ARBA00005061"/>
    </source>
</evidence>
<feature type="binding site" evidence="11">
    <location>
        <begin position="24"/>
        <end position="34"/>
    </location>
    <ligand>
        <name>ATP</name>
        <dbReference type="ChEBI" id="CHEBI:30616"/>
    </ligand>
</feature>
<dbReference type="EC" id="6.3.4.20" evidence="9 11"/>
<evidence type="ECO:0000256" key="3">
    <source>
        <dbReference type="ARBA" id="ARBA00022723"/>
    </source>
</evidence>
<dbReference type="PIRSF" id="PIRSF006293">
    <property type="entry name" value="ExsB"/>
    <property type="match status" value="1"/>
</dbReference>
<keyword evidence="3 11" id="KW-0479">Metal-binding</keyword>
<evidence type="ECO:0000256" key="9">
    <source>
        <dbReference type="ARBA" id="ARBA00039149"/>
    </source>
</evidence>
<accession>M1LXM5</accession>
<dbReference type="Pfam" id="PF06508">
    <property type="entry name" value="QueC"/>
    <property type="match status" value="1"/>
</dbReference>
<evidence type="ECO:0000256" key="8">
    <source>
        <dbReference type="ARBA" id="ARBA00037993"/>
    </source>
</evidence>
<dbReference type="GO" id="GO:0016879">
    <property type="term" value="F:ligase activity, forming carbon-nitrogen bonds"/>
    <property type="evidence" value="ECO:0007669"/>
    <property type="project" value="UniProtKB-UniRule"/>
</dbReference>
<dbReference type="Proteomes" id="UP000011658">
    <property type="component" value="Chromosome"/>
</dbReference>
<dbReference type="PATRIC" id="fig|1208921.3.peg.77"/>
<protein>
    <recommendedName>
        <fullName evidence="9 11">7-cyano-7-deazaguanine synthase</fullName>
        <ecNumber evidence="9 11">6.3.4.20</ecNumber>
    </recommendedName>
    <alternativeName>
        <fullName evidence="11">7-cyano-7-carbaguanine synthase</fullName>
    </alternativeName>
    <alternativeName>
        <fullName evidence="11">PreQ(0) synthase</fullName>
    </alternativeName>
    <alternativeName>
        <fullName evidence="11">Queuosine biosynthesis protein QueC</fullName>
    </alternativeName>
</protein>
<organism evidence="12 13">
    <name type="scientific">Candidatus Kinetoplastidibacterium galati TCC219</name>
    <dbReference type="NCBI Taxonomy" id="1208921"/>
    <lineage>
        <taxon>Bacteria</taxon>
        <taxon>Pseudomonadati</taxon>
        <taxon>Pseudomonadota</taxon>
        <taxon>Betaproteobacteria</taxon>
        <taxon>Candidatus Kinetoplastidibacterium</taxon>
    </lineage>
</organism>
<dbReference type="InterPro" id="IPR014729">
    <property type="entry name" value="Rossmann-like_a/b/a_fold"/>
</dbReference>
<dbReference type="NCBIfam" id="TIGR00364">
    <property type="entry name" value="7-cyano-7-deazaguanine synthase QueC"/>
    <property type="match status" value="1"/>
</dbReference>
<dbReference type="HOGENOM" id="CLU_081854_0_0_4"/>
<dbReference type="eggNOG" id="COG0603">
    <property type="taxonomic scope" value="Bacteria"/>
</dbReference>
<evidence type="ECO:0000256" key="7">
    <source>
        <dbReference type="ARBA" id="ARBA00022840"/>
    </source>
</evidence>
<dbReference type="GO" id="GO:0008270">
    <property type="term" value="F:zinc ion binding"/>
    <property type="evidence" value="ECO:0007669"/>
    <property type="project" value="UniProtKB-UniRule"/>
</dbReference>